<reference evidence="6" key="1">
    <citation type="submission" date="2019-09" db="EMBL/GenBank/DDBJ databases">
        <title>Mumia zhuanghuii sp. nov. isolated from the intestinal contents of plateau pika (Ochotona curzoniae) in the Qinghai-Tibet plateau of China.</title>
        <authorList>
            <person name="Tian Z."/>
        </authorList>
    </citation>
    <scope>NUCLEOTIDE SEQUENCE [LARGE SCALE GENOMIC DNA]</scope>
    <source>
        <strain evidence="6">L-031</strain>
    </source>
</reference>
<dbReference type="EMBL" id="CP044232">
    <property type="protein sequence ID" value="QEW02171.1"/>
    <property type="molecule type" value="Genomic_DNA"/>
</dbReference>
<dbReference type="PANTHER" id="PTHR30154:SF34">
    <property type="entry name" value="TRANSCRIPTIONAL REGULATOR AZLB"/>
    <property type="match status" value="1"/>
</dbReference>
<dbReference type="GO" id="GO:0005829">
    <property type="term" value="C:cytosol"/>
    <property type="evidence" value="ECO:0007669"/>
    <property type="project" value="TreeGrafter"/>
</dbReference>
<dbReference type="Pfam" id="PF13404">
    <property type="entry name" value="HTH_AsnC-type"/>
    <property type="match status" value="2"/>
</dbReference>
<evidence type="ECO:0000256" key="1">
    <source>
        <dbReference type="ARBA" id="ARBA00023015"/>
    </source>
</evidence>
<dbReference type="InterPro" id="IPR036388">
    <property type="entry name" value="WH-like_DNA-bd_sf"/>
</dbReference>
<keyword evidence="1" id="KW-0805">Transcription regulation</keyword>
<dbReference type="PRINTS" id="PR00033">
    <property type="entry name" value="HTHASNC"/>
</dbReference>
<dbReference type="InterPro" id="IPR019888">
    <property type="entry name" value="Tscrpt_reg_AsnC-like"/>
</dbReference>
<dbReference type="SUPFAM" id="SSF46785">
    <property type="entry name" value="Winged helix' DNA-binding domain"/>
    <property type="match status" value="2"/>
</dbReference>
<dbReference type="AlphaFoldDB" id="A0A5J6L131"/>
<keyword evidence="2" id="KW-0238">DNA-binding</keyword>
<evidence type="ECO:0000256" key="3">
    <source>
        <dbReference type="ARBA" id="ARBA00023163"/>
    </source>
</evidence>
<dbReference type="KEGG" id="mlz:F6J85_03020"/>
<dbReference type="Pfam" id="PF01037">
    <property type="entry name" value="AsnC_trans_reg"/>
    <property type="match status" value="2"/>
</dbReference>
<evidence type="ECO:0000313" key="5">
    <source>
        <dbReference type="EMBL" id="QEW02171.1"/>
    </source>
</evidence>
<feature type="domain" description="HTH asnC-type" evidence="4">
    <location>
        <begin position="183"/>
        <end position="226"/>
    </location>
</feature>
<dbReference type="InterPro" id="IPR011008">
    <property type="entry name" value="Dimeric_a/b-barrel"/>
</dbReference>
<dbReference type="SMART" id="SM00344">
    <property type="entry name" value="HTH_ASNC"/>
    <property type="match status" value="2"/>
</dbReference>
<gene>
    <name evidence="5" type="ORF">F6J85_03020</name>
</gene>
<dbReference type="Gene3D" id="1.10.10.10">
    <property type="entry name" value="Winged helix-like DNA-binding domain superfamily/Winged helix DNA-binding domain"/>
    <property type="match status" value="2"/>
</dbReference>
<sequence length="343" mass="38052">MGSGALDQLSDLDKRIVVALQHDGRASWRAIADRIGASVSTVSRRGPQLLADGLLRVVAVPALGADGAHSQFLVRINCQPGTHMEVAEELVRNPFVRFCTIVTGSYDIIAELVVRGAATRYPQVIVDLQPIAGVQRWRSDLIMHVYKVSYDWGRQLFGGLLEIPPTEGDGEELPAEGCTPEHLDDVDREILAILREDGRESFQSVGEKLGLNESSVRRRFDRLRSNRCVDILTLVPSAALGMESETFLTVTVEPSRMDAVARELAKYPFVRYLAALLDENALLCEVITTSVDELYGFVTDSLAHLDGVQGWTANMELLFLKRGFVETPWWRTQIEQSRTTLSS</sequence>
<proteinExistence type="predicted"/>
<accession>A0A5J6L131</accession>
<dbReference type="PANTHER" id="PTHR30154">
    <property type="entry name" value="LEUCINE-RESPONSIVE REGULATORY PROTEIN"/>
    <property type="match status" value="1"/>
</dbReference>
<dbReference type="RefSeq" id="WP_150923771.1">
    <property type="nucleotide sequence ID" value="NZ_CP044232.1"/>
</dbReference>
<organism evidence="5 6">
    <name type="scientific">Microbacterium lushaniae</name>
    <dbReference type="NCBI Taxonomy" id="2614639"/>
    <lineage>
        <taxon>Bacteria</taxon>
        <taxon>Bacillati</taxon>
        <taxon>Actinomycetota</taxon>
        <taxon>Actinomycetes</taxon>
        <taxon>Micrococcales</taxon>
        <taxon>Microbacteriaceae</taxon>
        <taxon>Microbacterium</taxon>
    </lineage>
</organism>
<dbReference type="InterPro" id="IPR036390">
    <property type="entry name" value="WH_DNA-bd_sf"/>
</dbReference>
<dbReference type="Proteomes" id="UP000325516">
    <property type="component" value="Chromosome"/>
</dbReference>
<protein>
    <submittedName>
        <fullName evidence="5">Lrp/AsnC family transcriptional regulator</fullName>
    </submittedName>
</protein>
<evidence type="ECO:0000256" key="2">
    <source>
        <dbReference type="ARBA" id="ARBA00023125"/>
    </source>
</evidence>
<dbReference type="GO" id="GO:0043565">
    <property type="term" value="F:sequence-specific DNA binding"/>
    <property type="evidence" value="ECO:0007669"/>
    <property type="project" value="InterPro"/>
</dbReference>
<dbReference type="GO" id="GO:0043200">
    <property type="term" value="P:response to amino acid"/>
    <property type="evidence" value="ECO:0007669"/>
    <property type="project" value="TreeGrafter"/>
</dbReference>
<dbReference type="InterPro" id="IPR000485">
    <property type="entry name" value="AsnC-type_HTH_dom"/>
</dbReference>
<keyword evidence="6" id="KW-1185">Reference proteome</keyword>
<dbReference type="PROSITE" id="PS50956">
    <property type="entry name" value="HTH_ASNC_2"/>
    <property type="match status" value="1"/>
</dbReference>
<keyword evidence="3" id="KW-0804">Transcription</keyword>
<dbReference type="SUPFAM" id="SSF54909">
    <property type="entry name" value="Dimeric alpha+beta barrel"/>
    <property type="match status" value="2"/>
</dbReference>
<evidence type="ECO:0000259" key="4">
    <source>
        <dbReference type="PROSITE" id="PS50956"/>
    </source>
</evidence>
<name>A0A5J6L131_9MICO</name>
<evidence type="ECO:0000313" key="6">
    <source>
        <dbReference type="Proteomes" id="UP000325516"/>
    </source>
</evidence>
<dbReference type="InterPro" id="IPR019887">
    <property type="entry name" value="Tscrpt_reg_AsnC/Lrp_C"/>
</dbReference>
<dbReference type="Gene3D" id="3.30.70.920">
    <property type="match status" value="2"/>
</dbReference>